<protein>
    <submittedName>
        <fullName evidence="2">Transposase</fullName>
    </submittedName>
</protein>
<name>A0A5Q0BJ62_9GAMM</name>
<dbReference type="Pfam" id="PF13276">
    <property type="entry name" value="HTH_21"/>
    <property type="match status" value="1"/>
</dbReference>
<dbReference type="InParanoid" id="A0A5Q0BJ62"/>
<sequence length="148" mass="17098">MTVLCRVMQVSSSAYYEWLKAPQDSDKDQQDQKLAENARQIFIDNKQCFGSRRLADRLQKQGHAVGRFKTRRIMRDLKLKVRYPRRVKVTTDSNHNEALTQPVRSAIPGCQAQSSMDDRYYLRVDPARLALCRGGHRSVFPASRRLGD</sequence>
<dbReference type="AlphaFoldDB" id="A0A5Q0BJ62"/>
<dbReference type="PANTHER" id="PTHR46889">
    <property type="entry name" value="TRANSPOSASE INSF FOR INSERTION SEQUENCE IS3B-RELATED"/>
    <property type="match status" value="1"/>
</dbReference>
<dbReference type="InterPro" id="IPR050900">
    <property type="entry name" value="Transposase_IS3/IS150/IS904"/>
</dbReference>
<dbReference type="OrthoDB" id="5573356at2"/>
<reference evidence="2 3" key="1">
    <citation type="submission" date="2019-09" db="EMBL/GenBank/DDBJ databases">
        <title>Ecophysiology of the spiral-shaped methanotroph Methylospira mobilis as revealed by the complete genome sequence.</title>
        <authorList>
            <person name="Oshkin I.Y."/>
            <person name="Dedysh S.N."/>
            <person name="Miroshnikov K."/>
            <person name="Danilova O.V."/>
            <person name="Hakobyan A."/>
            <person name="Liesack W."/>
        </authorList>
    </citation>
    <scope>NUCLEOTIDE SEQUENCE [LARGE SCALE GENOMIC DNA]</scope>
    <source>
        <strain evidence="2 3">Shm1</strain>
    </source>
</reference>
<evidence type="ECO:0000259" key="1">
    <source>
        <dbReference type="Pfam" id="PF13276"/>
    </source>
</evidence>
<dbReference type="Proteomes" id="UP000325755">
    <property type="component" value="Chromosome"/>
</dbReference>
<dbReference type="InterPro" id="IPR025948">
    <property type="entry name" value="HTH-like_dom"/>
</dbReference>
<dbReference type="KEGG" id="mmob:F6R98_05690"/>
<accession>A0A5Q0BJ62</accession>
<gene>
    <name evidence="2" type="ORF">F6R98_05690</name>
</gene>
<evidence type="ECO:0000313" key="3">
    <source>
        <dbReference type="Proteomes" id="UP000325755"/>
    </source>
</evidence>
<evidence type="ECO:0000313" key="2">
    <source>
        <dbReference type="EMBL" id="QFY42188.1"/>
    </source>
</evidence>
<dbReference type="EMBL" id="CP044205">
    <property type="protein sequence ID" value="QFY42188.1"/>
    <property type="molecule type" value="Genomic_DNA"/>
</dbReference>
<feature type="domain" description="HTH-like" evidence="1">
    <location>
        <begin position="30"/>
        <end position="86"/>
    </location>
</feature>
<dbReference type="PANTHER" id="PTHR46889:SF4">
    <property type="entry name" value="TRANSPOSASE INSO FOR INSERTION SEQUENCE ELEMENT IS911B-RELATED"/>
    <property type="match status" value="1"/>
</dbReference>
<organism evidence="2 3">
    <name type="scientific">Candidatus Methylospira mobilis</name>
    <dbReference type="NCBI Taxonomy" id="1808979"/>
    <lineage>
        <taxon>Bacteria</taxon>
        <taxon>Pseudomonadati</taxon>
        <taxon>Pseudomonadota</taxon>
        <taxon>Gammaproteobacteria</taxon>
        <taxon>Methylococcales</taxon>
        <taxon>Methylococcaceae</taxon>
        <taxon>Candidatus Methylospira</taxon>
    </lineage>
</organism>
<proteinExistence type="predicted"/>
<dbReference type="FunCoup" id="A0A5Q0BJ62">
    <property type="interactions" value="47"/>
</dbReference>
<keyword evidence="3" id="KW-1185">Reference proteome</keyword>